<protein>
    <recommendedName>
        <fullName evidence="3">Asp/Glu racemase</fullName>
    </recommendedName>
</protein>
<comment type="caution">
    <text evidence="1">The sequence shown here is derived from an EMBL/GenBank/DDBJ whole genome shotgun (WGS) entry which is preliminary data.</text>
</comment>
<organism evidence="1 2">
    <name type="scientific">Dongia rigui</name>
    <dbReference type="NCBI Taxonomy" id="940149"/>
    <lineage>
        <taxon>Bacteria</taxon>
        <taxon>Pseudomonadati</taxon>
        <taxon>Pseudomonadota</taxon>
        <taxon>Alphaproteobacteria</taxon>
        <taxon>Rhodospirillales</taxon>
        <taxon>Dongiaceae</taxon>
        <taxon>Dongia</taxon>
    </lineage>
</organism>
<dbReference type="InterPro" id="IPR015942">
    <property type="entry name" value="Asp/Glu/hydantoin_racemase"/>
</dbReference>
<reference evidence="1 2" key="1">
    <citation type="journal article" date="2013" name="Antonie Van Leeuwenhoek">
        <title>Dongia rigui sp. nov., isolated from freshwater of a large wetland in Korea.</title>
        <authorList>
            <person name="Baik K.S."/>
            <person name="Hwang Y.M."/>
            <person name="Choi J.S."/>
            <person name="Kwon J."/>
            <person name="Seong C.N."/>
        </authorList>
    </citation>
    <scope>NUCLEOTIDE SEQUENCE [LARGE SCALE GENOMIC DNA]</scope>
    <source>
        <strain evidence="1 2">04SU4-P</strain>
    </source>
</reference>
<keyword evidence="2" id="KW-1185">Reference proteome</keyword>
<dbReference type="Pfam" id="PF01177">
    <property type="entry name" value="Asp_Glu_race"/>
    <property type="match status" value="1"/>
</dbReference>
<dbReference type="EMBL" id="JAXCLX010000003">
    <property type="protein sequence ID" value="MDY0873973.1"/>
    <property type="molecule type" value="Genomic_DNA"/>
</dbReference>
<evidence type="ECO:0000313" key="1">
    <source>
        <dbReference type="EMBL" id="MDY0873973.1"/>
    </source>
</evidence>
<proteinExistence type="predicted"/>
<name>A0ABU5E375_9PROT</name>
<dbReference type="RefSeq" id="WP_320502442.1">
    <property type="nucleotide sequence ID" value="NZ_JAXCLX010000003.1"/>
</dbReference>
<evidence type="ECO:0008006" key="3">
    <source>
        <dbReference type="Google" id="ProtNLM"/>
    </source>
</evidence>
<accession>A0ABU5E375</accession>
<sequence length="215" mass="22072">MTRRVACLHSADSNIAIFDAASAGFDLSLRHVVRSDLLAAAESAGGLTPDVIAMTEIALRQAADGADGVLLTCTTLGPIADRLRLPMPVSVRRIDRALAEAARDRAGGGRVVVLYTYPGTRTATEALFREVAGAAVEMQLVAGAWDAFRAGAHDRYGAMIAAAADAIATEDRRVAAGAGAIALAQASMAPAGRLCRIAQPLDSPRASLAAALLPG</sequence>
<gene>
    <name evidence="1" type="ORF">SMD31_18675</name>
</gene>
<dbReference type="Proteomes" id="UP001271769">
    <property type="component" value="Unassembled WGS sequence"/>
</dbReference>
<evidence type="ECO:0000313" key="2">
    <source>
        <dbReference type="Proteomes" id="UP001271769"/>
    </source>
</evidence>